<comment type="similarity">
    <text evidence="1">Belongs to the VPS13 family.</text>
</comment>
<feature type="compositionally biased region" description="Polar residues" evidence="4">
    <location>
        <begin position="1700"/>
        <end position="1712"/>
    </location>
</feature>
<feature type="domain" description="Intermembrane lipid transfer protein VPS13-like C-terminal" evidence="8">
    <location>
        <begin position="3041"/>
        <end position="3147"/>
    </location>
</feature>
<evidence type="ECO:0000259" key="8">
    <source>
        <dbReference type="Pfam" id="PF25037"/>
    </source>
</evidence>
<dbReference type="Pfam" id="PF25036">
    <property type="entry name" value="VPS13_VAB"/>
    <property type="match status" value="1"/>
</dbReference>
<protein>
    <submittedName>
        <fullName evidence="9">VP13A-like protein</fullName>
    </submittedName>
</protein>
<feature type="region of interest" description="Disordered" evidence="4">
    <location>
        <begin position="1001"/>
        <end position="1030"/>
    </location>
</feature>
<sequence>MFEGVVSYLLNKVLGKYVQNLDAANLRVSIFSGDVELRDLKLKTEALAELKLPIEVKAGYIGYIKVDIPWTGLFSSSVIVNVEDVYLLAGPISDRVYNPEQERALQNAIKREILDSLELSKPAGPSMSEDPGFLEKMYTYAINNMQVSVGRVHLRYEDTITNPDHPFACGVMLKHISAYTTDSKWLPAQMDNAATIIHKLLEMRELSVYWNPYIPEQHLVRTRTNTDGWRNMLMQAILNHRIMEEDFDFIVEPVSAEVRLIISQDNNLAIPKLFTDVTLEDIEILLSRQQFLNILSLKDSFQMMSVNQKYRKYHPNVPLKISPRSWWVYAYTAVVEERIRPYSFERIKAHREKYREYKNLYSKYLSNRDDKDITERLAELEGGLDVANIVMAREQAKEEFAPEKIVKKKKPSGWFSWLSKDEEEEEVDIDLETTPTSWMSKLSEEEKAELYRGIGYDENANIKKAHQYKVQVNLKSCCLSLVNYSKKILQMTVTQMLASLETRPGNNAYRLSCNTESFTVEGASIEHELIPIVTSDVNVYAPSVNQVFTLDFESQPQYVEADFSLKMNVQPVEVVYDEHSVCEVRAFFQLPTRTLDMRAVAMETTVHLAVQMKSPYVVIPEFGTLHRGGNVLIADLGMLQIKSELQPKDAALEYGNLSESEIAAHLYDQFTVNITNVKVLLADSGDDWHTAQIQPTSKYHILPSMKLTVDFYNSVKPSYKQLPQQKVITTLPTFEVSISDHKLLVLWKFYNNFTVTSSASMHHLGDDMVDGAPATDLYTLDPNELQLDPNMATLRSMKQSILGRRVVDKSKRKPKLPRLVSDEVDIPYDDEQEETKTLLQKYEEVKPVDDISSHHNTANIVVRVIVREVVIHLSKVLDGEENPYLMFRADRLRLDAAMTEYGLCGHASLGAIQLVDKIHVGTSGAYMELMSTKPGTDLVSILYRQVSPDCPDFSSTYSSVRQAVRLQFETLNVLVDQGAFMHLRTYLEGITSSMQTADMMRSSSTAASSSITTATDAPGKNNKQADSPVDETVDERGTVQWNILFDLHDVCVTLADNNSKIAEIHIKDLRGHGLQRREKLVLLGSLKDIDVKDCSHGALYRDRFTEPLVSPEVKDTAAVALMSVSKQVGTFHEENRRFGLNVTMVTPTILIPIKSDSPDLLILKSGDLHVQNEFDFTDVGQGLKQEWNHVYVSLSRVQLSRAELSRADETFNIVSHILEPMTFQTDVRIALEPEMADVQTDMTCSLGKEGENADLSRLLMGKISGTASLHGDGETKVTVALETLAVINTKPNTTLVEKRVLYYNKSRVDIDGDLDRPLVSIIYKVSGDGNQKADIMMEKVTINIQIPYILELSDFFTCALTSPVSPAPPQDSLIPGPLPALVVDGGPVMTVYCSVKQPELVILADPGSNSSRIIVINADITFDFTSSAVEQRLSSKVSMLQMFSSIYGKASEHKSKMLSPCEMEFSREYNVTNNKLDMAVKMKKIYVHFTPPNIRLLRDVIEILQQSFAQSSESLSEDTTVPEVKDMWKIKPITPEKWIEKYNDGESVAPMFGPAEAPIETMTVDVEEVCAFFEVENLDQTAPLLCVRTSIDMKLTNWTKQMRMLTDLELDVCYYNERLSVWEPLIEPNMVQEGNYEPWALKIQADVQNLISRSQFRSSSSDNDADEELDSPNEMTILRPKITRRKMRIASDKSYESLSRHSSVQGESDSENESLIHTITSKLGSIFNTDSSEDADVSETDDNDDSVDWTLDKPIFLTPQGPVKFRTGPEHYDDVDGGLVTMETEGEEVSPGSMCTYMVLSSPDKLLLNVTPPAINALDKTQPEGLMDIRKLPAFEMFNKTGLDADIVVHKSVKVHSDYVHMCQVCHPGDMRLSAPPTDDIITEEPEEEEEDDVDGASLSSQKRPLTFVTQTLADAGHTLVSAGAFVFDDDVLFGTQIDKDSIQIQVSGFEPTSSLLMNRACRRLVSLNPKQNGCRYWVVFDVDCLHSHRTVTFQSPLQVWNSLTTAVDVLVRVADLSRFPVSNLRPIPGDEFVKLGTVAPDDVFPVPLFPAFHCALFIAPSELSYENTSSIWWQDLVHTKDRQTYLSCQSTTGDKPFNIRVCLEEGEPLRPPQMLTRTVPYYTLSLLPPVVLHNHLPYDLQFSLESSENSISLTHGENTPLYNVNMNQTYKLNLFVSDYMTCDWRGTLDITREMEEFKAVSMDTDLDPDNNNKHLSLGIHCAVNKTWNLYIYSPYWIVNKTDLSFQIRGSMSDVALECQPSGYPQLFRYKKNKRKKAKLRVYESNWSHAFSLDTVGNSGVVECLVAQRHRKYTFMVQCQLSKLKLTKIITVLPFFLVVNTIPKPLRYMEENKNTDLWFDLAPKQCSPFWPVTECFNMYVKYERSNVVSQHFPFRTSHNTVLRMENGTAVCVNVSGGTQSPITIQFSSYDVGDAPVRVENLCEDVFIKVHQKNQSQTTVLSSNQCILYTWDDPTSERTLMWNVYGRSKLDYPAAIMKATGTFDYVDAPDANTDSSPEDESDETDGLVGSLDTSLIGKTRSDKLVIYWVSYLDNKQRVLLFTQDERVAKGARQMNEAEQANLVVFISLDGVCVSVINKAYEEVALLSISSPPATWEVEVNRWKMLNVELQTWLEDQWRNQQQHASLQEQFEADLVKMQMLKPYMGALRRSYSPGLWFNFRRSQHHVSLHARVQRIQLDNQLPDAYFPTVLHPCPIPVYVLKKKGQKPFIEFGMMRRTVPENNVDTFRYVKCLVQEFNFKVDKGFILSLYDVFALMVADYTSESVQLQSDLMFTQKSLQEVAAVMIHSNQDKMFFEYLRLSPMKMHISFSLNGTPHMSQENQPTIVSDIIDFLLGSVGATFTEMKDVELKMAFFEVKGQSLSSGQLMTQVKSHYTHQFIQQAYVLILGLDVLGNPYGLIKDFTQGFGDLFYEPFLDSVQGSDELSESLKRRAVMQQRPSNLPLSLALAGRGFVMGVCLGLSGVILDPIRGAQEEGVEGFFKGIGKGIMGLLTKPTGGVFDMVSMAFDGMQRAAELEGAVVHRMRKPRFINMYLGLRPYSGHQAVGANLLLTVNKGQFAKTDTYWAHAQLSPGDRADVLLITTRHIVLLGKHRCWGGWDVEWEVKLESILGVPAVTSNKLIFKVKQDENSMNVFAGGEQEISCDDPDLLLWLQHRIENLIKYRQR</sequence>
<proteinExistence type="inferred from homology"/>
<feature type="compositionally biased region" description="Acidic residues" evidence="4">
    <location>
        <begin position="1731"/>
        <end position="1746"/>
    </location>
</feature>
<organism evidence="9 10">
    <name type="scientific">Mya arenaria</name>
    <name type="common">Soft-shell clam</name>
    <dbReference type="NCBI Taxonomy" id="6604"/>
    <lineage>
        <taxon>Eukaryota</taxon>
        <taxon>Metazoa</taxon>
        <taxon>Spiralia</taxon>
        <taxon>Lophotrochozoa</taxon>
        <taxon>Mollusca</taxon>
        <taxon>Bivalvia</taxon>
        <taxon>Autobranchia</taxon>
        <taxon>Heteroconchia</taxon>
        <taxon>Euheterodonta</taxon>
        <taxon>Imparidentia</taxon>
        <taxon>Neoheterodontei</taxon>
        <taxon>Myida</taxon>
        <taxon>Myoidea</taxon>
        <taxon>Myidae</taxon>
        <taxon>Mya</taxon>
    </lineage>
</organism>
<dbReference type="InterPro" id="IPR009543">
    <property type="entry name" value="VPS13_VAB"/>
</dbReference>
<feature type="region of interest" description="Disordered" evidence="4">
    <location>
        <begin position="1654"/>
        <end position="1682"/>
    </location>
</feature>
<feature type="region of interest" description="Disordered" evidence="4">
    <location>
        <begin position="2507"/>
        <end position="2527"/>
    </location>
</feature>
<dbReference type="InterPro" id="IPR026847">
    <property type="entry name" value="VPS13"/>
</dbReference>
<dbReference type="InterPro" id="IPR026854">
    <property type="entry name" value="VPS13_N"/>
</dbReference>
<dbReference type="PANTHER" id="PTHR16166">
    <property type="entry name" value="VACUOLAR PROTEIN SORTING-ASSOCIATED PROTEIN VPS13"/>
    <property type="match status" value="1"/>
</dbReference>
<keyword evidence="2" id="KW-0813">Transport</keyword>
<evidence type="ECO:0000259" key="5">
    <source>
        <dbReference type="Pfam" id="PF12624"/>
    </source>
</evidence>
<dbReference type="Pfam" id="PF25037">
    <property type="entry name" value="VPS13_C"/>
    <property type="match status" value="1"/>
</dbReference>
<dbReference type="InterPro" id="IPR056748">
    <property type="entry name" value="VPS13-like_C"/>
</dbReference>
<name>A0ABY7EA22_MYAAR</name>
<evidence type="ECO:0000256" key="2">
    <source>
        <dbReference type="ARBA" id="ARBA00022448"/>
    </source>
</evidence>
<dbReference type="PANTHER" id="PTHR16166:SF146">
    <property type="entry name" value="VACUOLAR PROTEIN SORTING-ASSOCIATED PROTEIN 13A-LIKE ISOFORM X1"/>
    <property type="match status" value="1"/>
</dbReference>
<accession>A0ABY7EA22</accession>
<feature type="domain" description="Vacuolar protein sorting-associated protein 13 VPS13 adaptor binding" evidence="7">
    <location>
        <begin position="1942"/>
        <end position="2476"/>
    </location>
</feature>
<evidence type="ECO:0000313" key="10">
    <source>
        <dbReference type="Proteomes" id="UP001164746"/>
    </source>
</evidence>
<dbReference type="Pfam" id="PF12624">
    <property type="entry name" value="VPS13_N"/>
    <property type="match status" value="1"/>
</dbReference>
<feature type="compositionally biased region" description="Low complexity" evidence="4">
    <location>
        <begin position="1001"/>
        <end position="1017"/>
    </location>
</feature>
<evidence type="ECO:0000313" key="9">
    <source>
        <dbReference type="EMBL" id="WAR06888.1"/>
    </source>
</evidence>
<evidence type="ECO:0000256" key="3">
    <source>
        <dbReference type="ARBA" id="ARBA00023055"/>
    </source>
</evidence>
<dbReference type="InterPro" id="IPR056747">
    <property type="entry name" value="VPS13-like_M"/>
</dbReference>
<evidence type="ECO:0000256" key="1">
    <source>
        <dbReference type="ARBA" id="ARBA00006545"/>
    </source>
</evidence>
<dbReference type="EMBL" id="CP111017">
    <property type="protein sequence ID" value="WAR06888.1"/>
    <property type="molecule type" value="Genomic_DNA"/>
</dbReference>
<evidence type="ECO:0000259" key="7">
    <source>
        <dbReference type="Pfam" id="PF25036"/>
    </source>
</evidence>
<feature type="region of interest" description="Disordered" evidence="4">
    <location>
        <begin position="1693"/>
        <end position="1712"/>
    </location>
</feature>
<feature type="domain" description="VPS13-like middle region" evidence="6">
    <location>
        <begin position="1266"/>
        <end position="1644"/>
    </location>
</feature>
<feature type="domain" description="Chorein N-terminal" evidence="5">
    <location>
        <begin position="1"/>
        <end position="988"/>
    </location>
</feature>
<reference evidence="9" key="1">
    <citation type="submission" date="2022-11" db="EMBL/GenBank/DDBJ databases">
        <title>Centuries of genome instability and evolution in soft-shell clam transmissible cancer (bioRxiv).</title>
        <authorList>
            <person name="Hart S.F.M."/>
            <person name="Yonemitsu M.A."/>
            <person name="Giersch R.M."/>
            <person name="Beal B.F."/>
            <person name="Arriagada G."/>
            <person name="Davis B.W."/>
            <person name="Ostrander E.A."/>
            <person name="Goff S.P."/>
            <person name="Metzger M.J."/>
        </authorList>
    </citation>
    <scope>NUCLEOTIDE SEQUENCE</scope>
    <source>
        <strain evidence="9">MELC-2E11</strain>
        <tissue evidence="9">Siphon/mantle</tissue>
    </source>
</reference>
<dbReference type="Proteomes" id="UP001164746">
    <property type="component" value="Chromosome 6"/>
</dbReference>
<evidence type="ECO:0000259" key="6">
    <source>
        <dbReference type="Pfam" id="PF25033"/>
    </source>
</evidence>
<evidence type="ECO:0000256" key="4">
    <source>
        <dbReference type="SAM" id="MobiDB-lite"/>
    </source>
</evidence>
<dbReference type="Pfam" id="PF25033">
    <property type="entry name" value="VPS13_M"/>
    <property type="match status" value="1"/>
</dbReference>
<feature type="region of interest" description="Disordered" evidence="4">
    <location>
        <begin position="1727"/>
        <end position="1746"/>
    </location>
</feature>
<keyword evidence="10" id="KW-1185">Reference proteome</keyword>
<gene>
    <name evidence="9" type="ORF">MAR_016846</name>
</gene>
<keyword evidence="3" id="KW-0445">Lipid transport</keyword>
<feature type="compositionally biased region" description="Acidic residues" evidence="4">
    <location>
        <begin position="2515"/>
        <end position="2524"/>
    </location>
</feature>